<dbReference type="Pfam" id="PF01370">
    <property type="entry name" value="Epimerase"/>
    <property type="match status" value="1"/>
</dbReference>
<organism evidence="4 5">
    <name type="scientific">Arcanobacterium bovis</name>
    <dbReference type="NCBI Taxonomy" id="2529275"/>
    <lineage>
        <taxon>Bacteria</taxon>
        <taxon>Bacillati</taxon>
        <taxon>Actinomycetota</taxon>
        <taxon>Actinomycetes</taxon>
        <taxon>Actinomycetales</taxon>
        <taxon>Actinomycetaceae</taxon>
        <taxon>Arcanobacterium</taxon>
    </lineage>
</organism>
<dbReference type="SUPFAM" id="SSF51735">
    <property type="entry name" value="NAD(P)-binding Rossmann-fold domains"/>
    <property type="match status" value="1"/>
</dbReference>
<dbReference type="PANTHER" id="PTHR11092">
    <property type="entry name" value="SUGAR NUCLEOTIDE EPIMERASE RELATED"/>
    <property type="match status" value="1"/>
</dbReference>
<evidence type="ECO:0000256" key="1">
    <source>
        <dbReference type="ARBA" id="ARBA00009353"/>
    </source>
</evidence>
<dbReference type="InterPro" id="IPR036291">
    <property type="entry name" value="NAD(P)-bd_dom_sf"/>
</dbReference>
<gene>
    <name evidence="4" type="ORF">EZJ44_02465</name>
</gene>
<dbReference type="AlphaFoldDB" id="A0A4Q9V2K0"/>
<sequence length="323" mass="35591">MANSGVLLIAGASGFIGSAFRESVLPRYAQVRCLTRSDNEARDGLRDKSRDGSHSGQREVFQWDPARRIIDDQAIAGADAVVCLNGAPINRMWTKKYRKTLWESRIGSVRTLVDAISRTPQDLRPRVLLSGSAVGYYGYDADQPVSEDTPAGKGFLAQLCRAWEHEANRAEQYGVRVVNIRTGLVMHPSGGLMKAMLPLFRSGLGGRIGDGSAWMPIISRRDYVNALHHCIEHEEISGRVNFTAPHPARNAQWTQDFAEFVHRPAVFVAPKSVLQLVLGNMAKETILASQQVVPDVLLKSGFVFEAATSTEIFSSFRSKHSEA</sequence>
<dbReference type="RefSeq" id="WP_131279787.1">
    <property type="nucleotide sequence ID" value="NZ_JBHSLR010000009.1"/>
</dbReference>
<dbReference type="OrthoDB" id="9801773at2"/>
<protein>
    <submittedName>
        <fullName evidence="4">TIGR01777 family protein</fullName>
    </submittedName>
</protein>
<dbReference type="Pfam" id="PF08338">
    <property type="entry name" value="DUF1731"/>
    <property type="match status" value="1"/>
</dbReference>
<name>A0A4Q9V2K0_9ACTO</name>
<reference evidence="4 5" key="1">
    <citation type="submission" date="2019-02" db="EMBL/GenBank/DDBJ databases">
        <title>Arcanobacterium bovis sp. nov., isolated from the milk of a cow with mastitis.</title>
        <authorList>
            <person name="Sammra O."/>
            <person name="Foster G."/>
            <person name="Hassan A."/>
            <person name="Alssahen M."/>
            <person name="Laemmler C."/>
            <person name="Borowiak M."/>
            <person name="Malorny B."/>
            <person name="Abdulmawjood A."/>
        </authorList>
    </citation>
    <scope>NUCLEOTIDE SEQUENCE [LARGE SCALE GENOMIC DNA]</scope>
    <source>
        <strain evidence="4 5">C605018/01/1</strain>
    </source>
</reference>
<evidence type="ECO:0000313" key="4">
    <source>
        <dbReference type="EMBL" id="TBW22787.1"/>
    </source>
</evidence>
<dbReference type="Gene3D" id="3.40.50.720">
    <property type="entry name" value="NAD(P)-binding Rossmann-like Domain"/>
    <property type="match status" value="1"/>
</dbReference>
<feature type="domain" description="NAD-dependent epimerase/dehydratase" evidence="2">
    <location>
        <begin position="8"/>
        <end position="234"/>
    </location>
</feature>
<keyword evidence="5" id="KW-1185">Reference proteome</keyword>
<dbReference type="EMBL" id="SJDT01000002">
    <property type="protein sequence ID" value="TBW22787.1"/>
    <property type="molecule type" value="Genomic_DNA"/>
</dbReference>
<dbReference type="PANTHER" id="PTHR11092:SF0">
    <property type="entry name" value="EPIMERASE FAMILY PROTEIN SDR39U1"/>
    <property type="match status" value="1"/>
</dbReference>
<dbReference type="Proteomes" id="UP000293036">
    <property type="component" value="Unassembled WGS sequence"/>
</dbReference>
<comment type="similarity">
    <text evidence="1">Belongs to the NAD(P)-dependent epimerase/dehydratase family. SDR39U1 subfamily.</text>
</comment>
<accession>A0A4Q9V2K0</accession>
<dbReference type="InterPro" id="IPR013549">
    <property type="entry name" value="DUF1731"/>
</dbReference>
<dbReference type="InterPro" id="IPR001509">
    <property type="entry name" value="Epimerase_deHydtase"/>
</dbReference>
<dbReference type="InterPro" id="IPR010099">
    <property type="entry name" value="SDR39U1"/>
</dbReference>
<comment type="caution">
    <text evidence="4">The sequence shown here is derived from an EMBL/GenBank/DDBJ whole genome shotgun (WGS) entry which is preliminary data.</text>
</comment>
<feature type="domain" description="DUF1731" evidence="3">
    <location>
        <begin position="269"/>
        <end position="307"/>
    </location>
</feature>
<evidence type="ECO:0000313" key="5">
    <source>
        <dbReference type="Proteomes" id="UP000293036"/>
    </source>
</evidence>
<evidence type="ECO:0000259" key="2">
    <source>
        <dbReference type="Pfam" id="PF01370"/>
    </source>
</evidence>
<dbReference type="NCBIfam" id="TIGR01777">
    <property type="entry name" value="yfcH"/>
    <property type="match status" value="1"/>
</dbReference>
<proteinExistence type="inferred from homology"/>
<evidence type="ECO:0000259" key="3">
    <source>
        <dbReference type="Pfam" id="PF08338"/>
    </source>
</evidence>